<dbReference type="Proteomes" id="UP000035800">
    <property type="component" value="Chromosome I"/>
</dbReference>
<name>K8Y6P2_9LEPT</name>
<sequence>MLLQPFLFSNRKESSYRKKRIHQFKYLYLKFDPDKNYKSR</sequence>
<evidence type="ECO:0000313" key="2">
    <source>
        <dbReference type="Proteomes" id="UP000035800"/>
    </source>
</evidence>
<dbReference type="EMBL" id="CP006694">
    <property type="protein sequence ID" value="EKT85445.1"/>
    <property type="molecule type" value="Genomic_DNA"/>
</dbReference>
<accession>K8Y6P2</accession>
<proteinExistence type="predicted"/>
<reference evidence="1 2" key="2">
    <citation type="journal article" date="2014" name="Emerg. Microbes Infect.">
        <title>Potential impact on kidney infection: a whole-genome analysis of Leptospira santarosai serovar Shermani.</title>
        <authorList>
            <person name="Chou L.F."/>
            <person name="Chen T.W."/>
            <person name="Ko Y.C."/>
            <person name="Pan M.J."/>
            <person name="Tian Y.C."/>
            <person name="Chiu C.H."/>
            <person name="Tang P."/>
            <person name="Hung C.C."/>
            <person name="Yang C.W."/>
        </authorList>
    </citation>
    <scope>NUCLEOTIDE SEQUENCE</scope>
    <source>
        <strain evidence="1 2">LT 821</strain>
    </source>
</reference>
<dbReference type="PATRIC" id="fig|758847.3.peg.3676"/>
<dbReference type="KEGG" id="lst:LSS_17610"/>
<protein>
    <submittedName>
        <fullName evidence="1">Uncharacterized protein</fullName>
    </submittedName>
</protein>
<dbReference type="AlphaFoldDB" id="K8Y6P2"/>
<reference evidence="1 2" key="1">
    <citation type="journal article" date="2012" name="Gene">
        <title>Sequence of Leptospira santarosai serovar Shermani genome and prediction of virulence-associated genes.</title>
        <authorList>
            <person name="Chou L.F."/>
            <person name="Chen Y.T."/>
            <person name="Lu C.W."/>
            <person name="Ko Y.C."/>
            <person name="Tang C.Y."/>
            <person name="Pan M.J."/>
            <person name="Tian Y.C."/>
            <person name="Chiu C.H."/>
            <person name="Hung C.C."/>
            <person name="Yang C.W."/>
        </authorList>
    </citation>
    <scope>NUCLEOTIDE SEQUENCE [LARGE SCALE GENOMIC DNA]</scope>
    <source>
        <strain evidence="1">LT 821</strain>
    </source>
</reference>
<dbReference type="STRING" id="758847.LSS_17610"/>
<organism evidence="1 2">
    <name type="scientific">Leptospira santarosai serovar Shermani str. LT 821</name>
    <dbReference type="NCBI Taxonomy" id="758847"/>
    <lineage>
        <taxon>Bacteria</taxon>
        <taxon>Pseudomonadati</taxon>
        <taxon>Spirochaetota</taxon>
        <taxon>Spirochaetia</taxon>
        <taxon>Leptospirales</taxon>
        <taxon>Leptospiraceae</taxon>
        <taxon>Leptospira</taxon>
    </lineage>
</organism>
<evidence type="ECO:0000313" key="1">
    <source>
        <dbReference type="EMBL" id="EKT85445.1"/>
    </source>
</evidence>
<gene>
    <name evidence="1" type="ORF">LSS_17610</name>
</gene>